<gene>
    <name evidence="1" type="ORF">METZ01_LOCUS398976</name>
</gene>
<accession>A0A382VHW1</accession>
<organism evidence="1">
    <name type="scientific">marine metagenome</name>
    <dbReference type="NCBI Taxonomy" id="408172"/>
    <lineage>
        <taxon>unclassified sequences</taxon>
        <taxon>metagenomes</taxon>
        <taxon>ecological metagenomes</taxon>
    </lineage>
</organism>
<protein>
    <submittedName>
        <fullName evidence="1">Uncharacterized protein</fullName>
    </submittedName>
</protein>
<sequence length="33" mass="3604">MPKNSTGPVHTYTHPHKPTTASVRLTARLMADS</sequence>
<evidence type="ECO:0000313" key="1">
    <source>
        <dbReference type="EMBL" id="SVD46122.1"/>
    </source>
</evidence>
<dbReference type="AlphaFoldDB" id="A0A382VHW1"/>
<proteinExistence type="predicted"/>
<name>A0A382VHW1_9ZZZZ</name>
<dbReference type="EMBL" id="UINC01152117">
    <property type="protein sequence ID" value="SVD46122.1"/>
    <property type="molecule type" value="Genomic_DNA"/>
</dbReference>
<reference evidence="1" key="1">
    <citation type="submission" date="2018-05" db="EMBL/GenBank/DDBJ databases">
        <authorList>
            <person name="Lanie J.A."/>
            <person name="Ng W.-L."/>
            <person name="Kazmierczak K.M."/>
            <person name="Andrzejewski T.M."/>
            <person name="Davidsen T.M."/>
            <person name="Wayne K.J."/>
            <person name="Tettelin H."/>
            <person name="Glass J.I."/>
            <person name="Rusch D."/>
            <person name="Podicherti R."/>
            <person name="Tsui H.-C.T."/>
            <person name="Winkler M.E."/>
        </authorList>
    </citation>
    <scope>NUCLEOTIDE SEQUENCE</scope>
</reference>